<evidence type="ECO:0000313" key="2">
    <source>
        <dbReference type="Proteomes" id="UP001231197"/>
    </source>
</evidence>
<proteinExistence type="predicted"/>
<sequence>MIEFNGWAIIRESFREEDDNNELLNSIVKQIEQKILVELDYGNEIYSLKCLNGTYHLSIMVNHNHRTEHVIDFFKWIAEISKGSYGILYVQDDEDTERGNENAFKVWRMKKGKVTELNDTYLSPLNPEIEE</sequence>
<dbReference type="Pfam" id="PF15585">
    <property type="entry name" value="Imm7"/>
    <property type="match status" value="1"/>
</dbReference>
<gene>
    <name evidence="1" type="ORF">QMA06_16335</name>
</gene>
<protein>
    <submittedName>
        <fullName evidence="1">Imm7 family immunity protein</fullName>
    </submittedName>
</protein>
<dbReference type="RefSeq" id="WP_290207986.1">
    <property type="nucleotide sequence ID" value="NZ_JASDDK010000023.1"/>
</dbReference>
<keyword evidence="2" id="KW-1185">Reference proteome</keyword>
<evidence type="ECO:0000313" key="1">
    <source>
        <dbReference type="EMBL" id="MDN3494286.1"/>
    </source>
</evidence>
<dbReference type="Proteomes" id="UP001231197">
    <property type="component" value="Unassembled WGS sequence"/>
</dbReference>
<name>A0ABT7ZZ39_9FLAO</name>
<reference evidence="1 2" key="1">
    <citation type="journal article" date="2023" name="Int. J. Syst. Evol. Microbiol.">
        <title>Winogradskyella bathintestinalis sp. nov., isolated from the intestine of the deep-sea loosejaw dragonfish, Malacosteus niger.</title>
        <authorList>
            <person name="Uniacke-Lowe S."/>
            <person name="Johnson C.N."/>
            <person name="Stanton C."/>
            <person name="Hill C."/>
            <person name="Ross P."/>
        </authorList>
    </citation>
    <scope>NUCLEOTIDE SEQUENCE [LARGE SCALE GENOMIC DNA]</scope>
    <source>
        <strain evidence="1 2">APC 3343</strain>
    </source>
</reference>
<dbReference type="InterPro" id="IPR028965">
    <property type="entry name" value="Imm7"/>
</dbReference>
<organism evidence="1 2">
    <name type="scientific">Winogradskyella bathintestinalis</name>
    <dbReference type="NCBI Taxonomy" id="3035208"/>
    <lineage>
        <taxon>Bacteria</taxon>
        <taxon>Pseudomonadati</taxon>
        <taxon>Bacteroidota</taxon>
        <taxon>Flavobacteriia</taxon>
        <taxon>Flavobacteriales</taxon>
        <taxon>Flavobacteriaceae</taxon>
        <taxon>Winogradskyella</taxon>
    </lineage>
</organism>
<accession>A0ABT7ZZ39</accession>
<comment type="caution">
    <text evidence="1">The sequence shown here is derived from an EMBL/GenBank/DDBJ whole genome shotgun (WGS) entry which is preliminary data.</text>
</comment>
<dbReference type="EMBL" id="JASDDK010000023">
    <property type="protein sequence ID" value="MDN3494286.1"/>
    <property type="molecule type" value="Genomic_DNA"/>
</dbReference>